<dbReference type="GO" id="GO:0016926">
    <property type="term" value="P:protein desumoylation"/>
    <property type="evidence" value="ECO:0007669"/>
    <property type="project" value="TreeGrafter"/>
</dbReference>
<dbReference type="PANTHER" id="PTHR12606">
    <property type="entry name" value="SENTRIN/SUMO-SPECIFIC PROTEASE"/>
    <property type="match status" value="1"/>
</dbReference>
<dbReference type="InterPro" id="IPR038765">
    <property type="entry name" value="Papain-like_cys_pep_sf"/>
</dbReference>
<dbReference type="GO" id="GO:0006508">
    <property type="term" value="P:proteolysis"/>
    <property type="evidence" value="ECO:0007669"/>
    <property type="project" value="UniProtKB-KW"/>
</dbReference>
<accession>A0A4Q9LR62</accession>
<protein>
    <submittedName>
        <fullName evidence="6">Putative sentrin/sumo-specific protease</fullName>
    </submittedName>
</protein>
<keyword evidence="4" id="KW-0788">Thiol protease</keyword>
<dbReference type="Proteomes" id="UP000293045">
    <property type="component" value="Unassembled WGS sequence"/>
</dbReference>
<evidence type="ECO:0000313" key="6">
    <source>
        <dbReference type="EMBL" id="TBU09910.1"/>
    </source>
</evidence>
<name>A0A4Q9LR62_9MICR</name>
<organism evidence="6 7">
    <name type="scientific">Hamiltosporidium magnivora</name>
    <dbReference type="NCBI Taxonomy" id="148818"/>
    <lineage>
        <taxon>Eukaryota</taxon>
        <taxon>Fungi</taxon>
        <taxon>Fungi incertae sedis</taxon>
        <taxon>Microsporidia</taxon>
        <taxon>Dubosqiidae</taxon>
        <taxon>Hamiltosporidium</taxon>
    </lineage>
</organism>
<evidence type="ECO:0000256" key="4">
    <source>
        <dbReference type="ARBA" id="ARBA00022807"/>
    </source>
</evidence>
<comment type="similarity">
    <text evidence="1">Belongs to the peptidase C48 family.</text>
</comment>
<gene>
    <name evidence="6" type="ORF">CWI39_0020p0100</name>
</gene>
<evidence type="ECO:0000256" key="2">
    <source>
        <dbReference type="ARBA" id="ARBA00022670"/>
    </source>
</evidence>
<reference evidence="6 7" key="1">
    <citation type="submission" date="2017-12" db="EMBL/GenBank/DDBJ databases">
        <authorList>
            <person name="Pombert J.-F."/>
            <person name="Haag K.L."/>
            <person name="Ebert D."/>
        </authorList>
    </citation>
    <scope>NUCLEOTIDE SEQUENCE [LARGE SCALE GENOMIC DNA]</scope>
    <source>
        <strain evidence="6">IL-BN-2</strain>
    </source>
</reference>
<comment type="caution">
    <text evidence="6">The sequence shown here is derived from an EMBL/GenBank/DDBJ whole genome shotgun (WGS) entry which is preliminary data.</text>
</comment>
<dbReference type="VEuPathDB" id="MicrosporidiaDB:CWI39_0020p0100"/>
<keyword evidence="3" id="KW-0378">Hydrolase</keyword>
<dbReference type="SUPFAM" id="SSF54001">
    <property type="entry name" value="Cysteine proteinases"/>
    <property type="match status" value="1"/>
</dbReference>
<dbReference type="PANTHER" id="PTHR12606:SF141">
    <property type="entry name" value="GH15225P-RELATED"/>
    <property type="match status" value="1"/>
</dbReference>
<dbReference type="EMBL" id="PIXR01000020">
    <property type="protein sequence ID" value="TBU09910.1"/>
    <property type="molecule type" value="Genomic_DNA"/>
</dbReference>
<proteinExistence type="inferred from homology"/>
<dbReference type="InterPro" id="IPR003653">
    <property type="entry name" value="Peptidase_C48_C"/>
</dbReference>
<dbReference type="GO" id="GO:0005634">
    <property type="term" value="C:nucleus"/>
    <property type="evidence" value="ECO:0007669"/>
    <property type="project" value="TreeGrafter"/>
</dbReference>
<dbReference type="Gene3D" id="3.40.395.10">
    <property type="entry name" value="Adenoviral Proteinase, Chain A"/>
    <property type="match status" value="1"/>
</dbReference>
<dbReference type="Pfam" id="PF02902">
    <property type="entry name" value="Peptidase_C48"/>
    <property type="match status" value="1"/>
</dbReference>
<evidence type="ECO:0000313" key="7">
    <source>
        <dbReference type="Proteomes" id="UP000293045"/>
    </source>
</evidence>
<sequence length="326" mass="39274">MNDYDFKLSYEDVSESSCDNDFCIKENIKNINITIKEENIQHNIGNDDKKIIIKNEEKISKYFDILNEKYFIDDFIYKFLCLSYSNTKRLVEIYLKEKFKTGNSSFDSYYDLNIFIKKMLKKDIFVKKYKMGIYFTDFCTLLPRNWLNDKIINFYFKIIEEYSMKTGKFIKVFSTYFYTTLCEKGIEWVRKWNLNQDISNYELILIPIHKNSHWTLVVVDLYSKSIEYYNSLGFFDIFVCKKIKEYFIATGLPNYNCFGIRNIKNIPKQYNSDDCGVFCCLYARYRIENKEINFVYKKMNSYRKILIHEILAGEILYQIGHKFNIS</sequence>
<feature type="domain" description="Ubiquitin-like protease family profile" evidence="5">
    <location>
        <begin position="131"/>
        <end position="286"/>
    </location>
</feature>
<dbReference type="AlphaFoldDB" id="A0A4Q9LR62"/>
<evidence type="ECO:0000256" key="3">
    <source>
        <dbReference type="ARBA" id="ARBA00022801"/>
    </source>
</evidence>
<evidence type="ECO:0000259" key="5">
    <source>
        <dbReference type="PROSITE" id="PS50600"/>
    </source>
</evidence>
<keyword evidence="2 6" id="KW-0645">Protease</keyword>
<dbReference type="GO" id="GO:0016929">
    <property type="term" value="F:deSUMOylase activity"/>
    <property type="evidence" value="ECO:0007669"/>
    <property type="project" value="TreeGrafter"/>
</dbReference>
<evidence type="ECO:0000256" key="1">
    <source>
        <dbReference type="ARBA" id="ARBA00005234"/>
    </source>
</evidence>
<dbReference type="PROSITE" id="PS50600">
    <property type="entry name" value="ULP_PROTEASE"/>
    <property type="match status" value="1"/>
</dbReference>
<dbReference type="VEuPathDB" id="MicrosporidiaDB:CWI36_0315p0060"/>